<organism evidence="11 12">
    <name type="scientific">Thomasclavelia spiroformis</name>
    <dbReference type="NCBI Taxonomy" id="29348"/>
    <lineage>
        <taxon>Bacteria</taxon>
        <taxon>Bacillati</taxon>
        <taxon>Bacillota</taxon>
        <taxon>Erysipelotrichia</taxon>
        <taxon>Erysipelotrichales</taxon>
        <taxon>Coprobacillaceae</taxon>
        <taxon>Thomasclavelia</taxon>
    </lineage>
</organism>
<dbReference type="InterPro" id="IPR035906">
    <property type="entry name" value="MetI-like_sf"/>
</dbReference>
<feature type="transmembrane region" description="Helical" evidence="9">
    <location>
        <begin position="20"/>
        <end position="45"/>
    </location>
</feature>
<sequence>MSIDFNKAWEIFVSNFPQFLYGIEITVLYAIVGTAIGLLIGLLVGTIRAIEINEQDPVIIKSLKKILKLITGFYLWVFRGTPMLVQAMFLYYLLKPILGWTGITAGLVIISINTGAYMAEIIRSGIQSVDIGQTEAAKSIGMSTVQTFRKIVLPQAIKNSFPSIGNQLIINIKDSSMLNVISVTEVYFQSTSIAGSTYQYTETFFITMIIYLILTTIASLIMNYFERRMCRVHVKEEY</sequence>
<dbReference type="InterPro" id="IPR000515">
    <property type="entry name" value="MetI-like"/>
</dbReference>
<evidence type="ECO:0000256" key="1">
    <source>
        <dbReference type="ARBA" id="ARBA00004651"/>
    </source>
</evidence>
<dbReference type="InterPro" id="IPR043429">
    <property type="entry name" value="ArtM/GltK/GlnP/TcyL/YhdX-like"/>
</dbReference>
<feature type="domain" description="ABC transmembrane type-1" evidence="10">
    <location>
        <begin position="23"/>
        <end position="222"/>
    </location>
</feature>
<evidence type="ECO:0000313" key="12">
    <source>
        <dbReference type="Proteomes" id="UP000261087"/>
    </source>
</evidence>
<evidence type="ECO:0000256" key="6">
    <source>
        <dbReference type="ARBA" id="ARBA00022970"/>
    </source>
</evidence>
<dbReference type="Proteomes" id="UP000261087">
    <property type="component" value="Unassembled WGS sequence"/>
</dbReference>
<comment type="similarity">
    <text evidence="2">Belongs to the binding-protein-dependent transport system permease family. HisMQ subfamily.</text>
</comment>
<dbReference type="RefSeq" id="WP_117605215.1">
    <property type="nucleotide sequence ID" value="NZ_CATZTT010000003.1"/>
</dbReference>
<accession>A0A3E5FNL7</accession>
<evidence type="ECO:0000256" key="3">
    <source>
        <dbReference type="ARBA" id="ARBA00022448"/>
    </source>
</evidence>
<keyword evidence="7 9" id="KW-1133">Transmembrane helix</keyword>
<dbReference type="GO" id="GO:0006865">
    <property type="term" value="P:amino acid transport"/>
    <property type="evidence" value="ECO:0007669"/>
    <property type="project" value="UniProtKB-KW"/>
</dbReference>
<dbReference type="EMBL" id="QSVF01000026">
    <property type="protein sequence ID" value="RGO07816.1"/>
    <property type="molecule type" value="Genomic_DNA"/>
</dbReference>
<keyword evidence="5 9" id="KW-0812">Transmembrane</keyword>
<dbReference type="Pfam" id="PF00528">
    <property type="entry name" value="BPD_transp_1"/>
    <property type="match status" value="1"/>
</dbReference>
<keyword evidence="3 9" id="KW-0813">Transport</keyword>
<dbReference type="GO" id="GO:0043190">
    <property type="term" value="C:ATP-binding cassette (ABC) transporter complex"/>
    <property type="evidence" value="ECO:0007669"/>
    <property type="project" value="InterPro"/>
</dbReference>
<evidence type="ECO:0000256" key="8">
    <source>
        <dbReference type="ARBA" id="ARBA00023136"/>
    </source>
</evidence>
<evidence type="ECO:0000313" key="11">
    <source>
        <dbReference type="EMBL" id="RGO07816.1"/>
    </source>
</evidence>
<evidence type="ECO:0000256" key="4">
    <source>
        <dbReference type="ARBA" id="ARBA00022475"/>
    </source>
</evidence>
<dbReference type="CDD" id="cd06261">
    <property type="entry name" value="TM_PBP2"/>
    <property type="match status" value="1"/>
</dbReference>
<evidence type="ECO:0000256" key="9">
    <source>
        <dbReference type="RuleBase" id="RU363032"/>
    </source>
</evidence>
<dbReference type="SUPFAM" id="SSF161098">
    <property type="entry name" value="MetI-like"/>
    <property type="match status" value="1"/>
</dbReference>
<evidence type="ECO:0000259" key="10">
    <source>
        <dbReference type="PROSITE" id="PS50928"/>
    </source>
</evidence>
<keyword evidence="6" id="KW-0029">Amino-acid transport</keyword>
<protein>
    <submittedName>
        <fullName evidence="11">Amino acid ABC transporter permease</fullName>
    </submittedName>
</protein>
<evidence type="ECO:0000256" key="7">
    <source>
        <dbReference type="ARBA" id="ARBA00022989"/>
    </source>
</evidence>
<comment type="caution">
    <text evidence="11">The sequence shown here is derived from an EMBL/GenBank/DDBJ whole genome shotgun (WGS) entry which is preliminary data.</text>
</comment>
<dbReference type="PANTHER" id="PTHR30614:SF20">
    <property type="entry name" value="GLUTAMINE TRANSPORT SYSTEM PERMEASE PROTEIN GLNP"/>
    <property type="match status" value="1"/>
</dbReference>
<proteinExistence type="inferred from homology"/>
<dbReference type="NCBIfam" id="TIGR01726">
    <property type="entry name" value="HEQRo_perm_3TM"/>
    <property type="match status" value="1"/>
</dbReference>
<feature type="transmembrane region" description="Helical" evidence="9">
    <location>
        <begin position="204"/>
        <end position="225"/>
    </location>
</feature>
<dbReference type="InterPro" id="IPR010065">
    <property type="entry name" value="AA_ABC_transptr_permease_3TM"/>
</dbReference>
<name>A0A3E5FNL7_9FIRM</name>
<reference evidence="11 12" key="1">
    <citation type="submission" date="2018-08" db="EMBL/GenBank/DDBJ databases">
        <title>A genome reference for cultivated species of the human gut microbiota.</title>
        <authorList>
            <person name="Zou Y."/>
            <person name="Xue W."/>
            <person name="Luo G."/>
        </authorList>
    </citation>
    <scope>NUCLEOTIDE SEQUENCE [LARGE SCALE GENOMIC DNA]</scope>
    <source>
        <strain evidence="11 12">OM02-6</strain>
    </source>
</reference>
<dbReference type="AlphaFoldDB" id="A0A3E5FNL7"/>
<comment type="subcellular location">
    <subcellularLocation>
        <location evidence="1 9">Cell membrane</location>
        <topology evidence="1 9">Multi-pass membrane protein</topology>
    </subcellularLocation>
</comment>
<dbReference type="Gene3D" id="1.10.3720.10">
    <property type="entry name" value="MetI-like"/>
    <property type="match status" value="1"/>
</dbReference>
<feature type="transmembrane region" description="Helical" evidence="9">
    <location>
        <begin position="97"/>
        <end position="119"/>
    </location>
</feature>
<keyword evidence="8 9" id="KW-0472">Membrane</keyword>
<dbReference type="PANTHER" id="PTHR30614">
    <property type="entry name" value="MEMBRANE COMPONENT OF AMINO ACID ABC TRANSPORTER"/>
    <property type="match status" value="1"/>
</dbReference>
<gene>
    <name evidence="11" type="ORF">DXB31_09385</name>
</gene>
<evidence type="ECO:0000256" key="2">
    <source>
        <dbReference type="ARBA" id="ARBA00010072"/>
    </source>
</evidence>
<dbReference type="GO" id="GO:0022857">
    <property type="term" value="F:transmembrane transporter activity"/>
    <property type="evidence" value="ECO:0007669"/>
    <property type="project" value="InterPro"/>
</dbReference>
<keyword evidence="4" id="KW-1003">Cell membrane</keyword>
<evidence type="ECO:0000256" key="5">
    <source>
        <dbReference type="ARBA" id="ARBA00022692"/>
    </source>
</evidence>
<dbReference type="PROSITE" id="PS50928">
    <property type="entry name" value="ABC_TM1"/>
    <property type="match status" value="1"/>
</dbReference>